<dbReference type="PANTHER" id="PTHR30336:SF20">
    <property type="entry name" value="DUF218 DOMAIN-CONTAINING PROTEIN"/>
    <property type="match status" value="1"/>
</dbReference>
<comment type="caution">
    <text evidence="3">The sequence shown here is derived from an EMBL/GenBank/DDBJ whole genome shotgun (WGS) entry which is preliminary data.</text>
</comment>
<dbReference type="Proteomes" id="UP001207654">
    <property type="component" value="Unassembled WGS sequence"/>
</dbReference>
<gene>
    <name evidence="3" type="ORF">OV287_55515</name>
</gene>
<dbReference type="InterPro" id="IPR014729">
    <property type="entry name" value="Rossmann-like_a/b/a_fold"/>
</dbReference>
<reference evidence="3 4" key="1">
    <citation type="submission" date="2022-11" db="EMBL/GenBank/DDBJ databases">
        <title>Minimal conservation of predation-associated metabolite biosynthetic gene clusters underscores biosynthetic potential of Myxococcota including descriptions for ten novel species: Archangium lansinium sp. nov., Myxococcus landrumus sp. nov., Nannocystis bai.</title>
        <authorList>
            <person name="Ahearne A."/>
            <person name="Stevens C."/>
            <person name="Phillips K."/>
        </authorList>
    </citation>
    <scope>NUCLEOTIDE SEQUENCE [LARGE SCALE GENOMIC DNA]</scope>
    <source>
        <strain evidence="3 4">MIWBW</strain>
    </source>
</reference>
<dbReference type="RefSeq" id="WP_267542206.1">
    <property type="nucleotide sequence ID" value="NZ_JAPNKA010000001.1"/>
</dbReference>
<sequence length="209" mass="23139">MPPLALRKGPGPFRKWLFVGLGVSTFGLYGMAFVVDRFGQHERAVPSDVLVVLGARVLPGGEPSPSLRARIEKAVELYHQGLAPRLLFSGGVGVNPPSEARVMRDLAVRLGVPAEACLLEEQSHSTEQNARFSTGMLRSLGARRVVVVSDPYHLLRARQYFRLHGFEVVTSPAYLTERNMNLVDRIYWTVREAAALLLHPTVLFARQPS</sequence>
<dbReference type="InterPro" id="IPR051599">
    <property type="entry name" value="Cell_Envelope_Assoc"/>
</dbReference>
<keyword evidence="4" id="KW-1185">Reference proteome</keyword>
<dbReference type="InterPro" id="IPR003848">
    <property type="entry name" value="DUF218"/>
</dbReference>
<keyword evidence="1" id="KW-0812">Transmembrane</keyword>
<protein>
    <submittedName>
        <fullName evidence="3">YdcF family protein</fullName>
    </submittedName>
</protein>
<dbReference type="PANTHER" id="PTHR30336">
    <property type="entry name" value="INNER MEMBRANE PROTEIN, PROBABLE PERMEASE"/>
    <property type="match status" value="1"/>
</dbReference>
<name>A0ABT4APR9_9BACT</name>
<dbReference type="Pfam" id="PF02698">
    <property type="entry name" value="DUF218"/>
    <property type="match status" value="1"/>
</dbReference>
<evidence type="ECO:0000313" key="4">
    <source>
        <dbReference type="Proteomes" id="UP001207654"/>
    </source>
</evidence>
<proteinExistence type="predicted"/>
<keyword evidence="1" id="KW-0472">Membrane</keyword>
<accession>A0ABT4APR9</accession>
<feature type="transmembrane region" description="Helical" evidence="1">
    <location>
        <begin position="16"/>
        <end position="35"/>
    </location>
</feature>
<organism evidence="3 4">
    <name type="scientific">Archangium lansingense</name>
    <dbReference type="NCBI Taxonomy" id="2995310"/>
    <lineage>
        <taxon>Bacteria</taxon>
        <taxon>Pseudomonadati</taxon>
        <taxon>Myxococcota</taxon>
        <taxon>Myxococcia</taxon>
        <taxon>Myxococcales</taxon>
        <taxon>Cystobacterineae</taxon>
        <taxon>Archangiaceae</taxon>
        <taxon>Archangium</taxon>
    </lineage>
</organism>
<evidence type="ECO:0000313" key="3">
    <source>
        <dbReference type="EMBL" id="MCY1083683.1"/>
    </source>
</evidence>
<keyword evidence="1" id="KW-1133">Transmembrane helix</keyword>
<dbReference type="EMBL" id="JAPNKA010000001">
    <property type="protein sequence ID" value="MCY1083683.1"/>
    <property type="molecule type" value="Genomic_DNA"/>
</dbReference>
<evidence type="ECO:0000256" key="1">
    <source>
        <dbReference type="SAM" id="Phobius"/>
    </source>
</evidence>
<dbReference type="CDD" id="cd06259">
    <property type="entry name" value="YdcF-like"/>
    <property type="match status" value="1"/>
</dbReference>
<dbReference type="Gene3D" id="3.40.50.620">
    <property type="entry name" value="HUPs"/>
    <property type="match status" value="1"/>
</dbReference>
<feature type="domain" description="DUF218" evidence="2">
    <location>
        <begin position="48"/>
        <end position="192"/>
    </location>
</feature>
<evidence type="ECO:0000259" key="2">
    <source>
        <dbReference type="Pfam" id="PF02698"/>
    </source>
</evidence>